<keyword evidence="2" id="KW-1185">Reference proteome</keyword>
<dbReference type="EMBL" id="JBHLTQ010000005">
    <property type="protein sequence ID" value="MFC0605183.1"/>
    <property type="molecule type" value="Genomic_DNA"/>
</dbReference>
<dbReference type="Proteomes" id="UP001589832">
    <property type="component" value="Unassembled WGS sequence"/>
</dbReference>
<gene>
    <name evidence="1" type="ORF">ACFFGA_11500</name>
</gene>
<accession>A0ABV6QA58</accession>
<evidence type="ECO:0000313" key="2">
    <source>
        <dbReference type="Proteomes" id="UP001589832"/>
    </source>
</evidence>
<proteinExistence type="predicted"/>
<comment type="caution">
    <text evidence="1">The sequence shown here is derived from an EMBL/GenBank/DDBJ whole genome shotgun (WGS) entry which is preliminary data.</text>
</comment>
<evidence type="ECO:0008006" key="3">
    <source>
        <dbReference type="Google" id="ProtNLM"/>
    </source>
</evidence>
<evidence type="ECO:0000313" key="1">
    <source>
        <dbReference type="EMBL" id="MFC0605183.1"/>
    </source>
</evidence>
<dbReference type="RefSeq" id="WP_386064085.1">
    <property type="nucleotide sequence ID" value="NZ_JBHLTQ010000005.1"/>
</dbReference>
<reference evidence="1 2" key="1">
    <citation type="submission" date="2024-09" db="EMBL/GenBank/DDBJ databases">
        <authorList>
            <person name="Sun Q."/>
            <person name="Mori K."/>
        </authorList>
    </citation>
    <scope>NUCLEOTIDE SEQUENCE [LARGE SCALE GENOMIC DNA]</scope>
    <source>
        <strain evidence="1 2">NCAIM B.02481</strain>
    </source>
</reference>
<organism evidence="1 2">
    <name type="scientific">Winogradskyella pulchriflava</name>
    <dbReference type="NCBI Taxonomy" id="1110688"/>
    <lineage>
        <taxon>Bacteria</taxon>
        <taxon>Pseudomonadati</taxon>
        <taxon>Bacteroidota</taxon>
        <taxon>Flavobacteriia</taxon>
        <taxon>Flavobacteriales</taxon>
        <taxon>Flavobacteriaceae</taxon>
        <taxon>Winogradskyella</taxon>
    </lineage>
</organism>
<name>A0ABV6QA58_9FLAO</name>
<sequence length="219" mass="24906">MNNELHLNQLNRLLEKYHQYRRTSEYNDLSDKPKIDRQSLVTSSIAAIHRITGENSTYSKEINKIQALNPYLHKHTSDILGVVSSLKDDIENGYLQSLVELVHSNVFSDFLEMSNHLNETGYKDAAAVLAGSTLENHLKQLATKHSIDLLDAKGNPKKASNINVELTKANVYEKLDNKNVTAWLDLRNKAAHGNYDEYNSEQVKLFISSIQDFITRHKA</sequence>
<protein>
    <recommendedName>
        <fullName evidence="3">DUF4145 domain-containing protein</fullName>
    </recommendedName>
</protein>